<dbReference type="Pfam" id="PF12150">
    <property type="entry name" value="MFP2b"/>
    <property type="match status" value="1"/>
</dbReference>
<gene>
    <name evidence="1" type="ORF">NBR_LOCUS20617</name>
</gene>
<dbReference type="PANTHER" id="PTHR31578:SF3">
    <property type="entry name" value="NEMATODE SPECIFIC PEPTIDE FAMILY"/>
    <property type="match status" value="1"/>
</dbReference>
<dbReference type="Proteomes" id="UP000271162">
    <property type="component" value="Unassembled WGS sequence"/>
</dbReference>
<organism evidence="3">
    <name type="scientific">Nippostrongylus brasiliensis</name>
    <name type="common">Rat hookworm</name>
    <dbReference type="NCBI Taxonomy" id="27835"/>
    <lineage>
        <taxon>Eukaryota</taxon>
        <taxon>Metazoa</taxon>
        <taxon>Ecdysozoa</taxon>
        <taxon>Nematoda</taxon>
        <taxon>Chromadorea</taxon>
        <taxon>Rhabditida</taxon>
        <taxon>Rhabditina</taxon>
        <taxon>Rhabditomorpha</taxon>
        <taxon>Strongyloidea</taxon>
        <taxon>Heligmosomidae</taxon>
        <taxon>Nippostrongylus</taxon>
    </lineage>
</organism>
<accession>A0A0N4YTP4</accession>
<reference evidence="3" key="1">
    <citation type="submission" date="2017-02" db="UniProtKB">
        <authorList>
            <consortium name="WormBaseParasite"/>
        </authorList>
    </citation>
    <scope>IDENTIFICATION</scope>
</reference>
<dbReference type="EMBL" id="UYSL01025327">
    <property type="protein sequence ID" value="VDL84354.1"/>
    <property type="molecule type" value="Genomic_DNA"/>
</dbReference>
<name>A0A0N4YTP4_NIPBR</name>
<dbReference type="AlphaFoldDB" id="A0A0N4YTP4"/>
<dbReference type="SUPFAM" id="SSF141739">
    <property type="entry name" value="MFPT repeat-like"/>
    <property type="match status" value="1"/>
</dbReference>
<dbReference type="WBParaSite" id="NBR_0002061601-mRNA-1">
    <property type="protein sequence ID" value="NBR_0002061601-mRNA-1"/>
    <property type="gene ID" value="NBR_0002061601"/>
</dbReference>
<dbReference type="InterPro" id="IPR021010">
    <property type="entry name" value="Cytosolic_motility_protein"/>
</dbReference>
<protein>
    <submittedName>
        <fullName evidence="3">Dirigent protein</fullName>
    </submittedName>
</protein>
<dbReference type="STRING" id="27835.A0A0N4YTP4"/>
<reference evidence="1 2" key="2">
    <citation type="submission" date="2018-11" db="EMBL/GenBank/DDBJ databases">
        <authorList>
            <consortium name="Pathogen Informatics"/>
        </authorList>
    </citation>
    <scope>NUCLEOTIDE SEQUENCE [LARGE SCALE GENOMIC DNA]</scope>
</reference>
<proteinExistence type="predicted"/>
<evidence type="ECO:0000313" key="1">
    <source>
        <dbReference type="EMBL" id="VDL84354.1"/>
    </source>
</evidence>
<evidence type="ECO:0000313" key="2">
    <source>
        <dbReference type="Proteomes" id="UP000271162"/>
    </source>
</evidence>
<evidence type="ECO:0000313" key="3">
    <source>
        <dbReference type="WBParaSite" id="NBR_0002061601-mRNA-1"/>
    </source>
</evidence>
<keyword evidence="2" id="KW-1185">Reference proteome</keyword>
<dbReference type="PANTHER" id="PTHR31578">
    <property type="entry name" value="PROTEIN CBG21223-RELATED"/>
    <property type="match status" value="1"/>
</dbReference>
<sequence length="151" mass="16205">MPAKEDTWAFQPIGAPFPDNPVRVPGQQNMYIALWYKHDGSDESIMAIFGANNQENSGPEIGSMQMLTVPDASNMGLEYSWMTKAAGASGGWSVVHVGNAAPVIVVDEKGCEYVGNLDMAKDKASIGYGGKEKVNDPPNSFRSVTVQSVVH</sequence>